<evidence type="ECO:0000256" key="2">
    <source>
        <dbReference type="ARBA" id="ARBA00023315"/>
    </source>
</evidence>
<organism evidence="4 5">
    <name type="scientific">Gloeothece verrucosa (strain PCC 7822)</name>
    <name type="common">Cyanothece sp. (strain PCC 7822)</name>
    <dbReference type="NCBI Taxonomy" id="497965"/>
    <lineage>
        <taxon>Bacteria</taxon>
        <taxon>Bacillati</taxon>
        <taxon>Cyanobacteriota</taxon>
        <taxon>Cyanophyceae</taxon>
        <taxon>Oscillatoriophycideae</taxon>
        <taxon>Chroococcales</taxon>
        <taxon>Aphanothecaceae</taxon>
        <taxon>Gloeothece</taxon>
        <taxon>Gloeothece verrucosa</taxon>
    </lineage>
</organism>
<dbReference type="EMBL" id="CP002198">
    <property type="protein sequence ID" value="ADN16528.1"/>
    <property type="molecule type" value="Genomic_DNA"/>
</dbReference>
<evidence type="ECO:0000313" key="4">
    <source>
        <dbReference type="EMBL" id="ADN16528.1"/>
    </source>
</evidence>
<dbReference type="CDD" id="cd07989">
    <property type="entry name" value="LPLAT_AGPAT-like"/>
    <property type="match status" value="1"/>
</dbReference>
<gene>
    <name evidence="4" type="ordered locus">Cyan7822_4620</name>
</gene>
<evidence type="ECO:0000259" key="3">
    <source>
        <dbReference type="SMART" id="SM00563"/>
    </source>
</evidence>
<feature type="domain" description="Phospholipid/glycerol acyltransferase" evidence="3">
    <location>
        <begin position="93"/>
        <end position="253"/>
    </location>
</feature>
<dbReference type="RefSeq" id="WP_013324570.1">
    <property type="nucleotide sequence ID" value="NC_014501.1"/>
</dbReference>
<keyword evidence="2 4" id="KW-0012">Acyltransferase</keyword>
<proteinExistence type="predicted"/>
<dbReference type="Pfam" id="PF01553">
    <property type="entry name" value="Acyltransferase"/>
    <property type="match status" value="1"/>
</dbReference>
<keyword evidence="1 4" id="KW-0808">Transferase</keyword>
<dbReference type="Proteomes" id="UP000008206">
    <property type="component" value="Chromosome"/>
</dbReference>
<dbReference type="KEGG" id="cyj:Cyan7822_4620"/>
<sequence>MTSNSPEAHSLLPNLPPLTSATIQRAQEGLAAACDRAVNEAIKQALKEINLISEGEKDRRASGRLRGFVMRWLIQALFRVKIEYAERIPQSAAILAPNHLNHIDPFLLLSELPHQPYYYILGDARTLYNQWWKRRILRFAGGVIPLLRRWGEEFAVIEAAKTGVPNEFGTQGSELTQLAKAIEENIPTGGDVQTLRQIDRSVQAILARGDGIILFPEGRLGTTEGELQPLKKGVALYALRSGVPIVPIALIGTKNLYLWKTLTLRCGHPLVFPQVKHPKRQEVEEVLEKLEEALKELLPLNYQEPEQIKLFSHFLNQMFY</sequence>
<dbReference type="HOGENOM" id="CLU_939147_0_0_3"/>
<reference evidence="5" key="1">
    <citation type="journal article" date="2011" name="MBio">
        <title>Novel metabolic attributes of the genus Cyanothece, comprising a group of unicellular nitrogen-fixing Cyanobacteria.</title>
        <authorList>
            <person name="Bandyopadhyay A."/>
            <person name="Elvitigala T."/>
            <person name="Welsh E."/>
            <person name="Stockel J."/>
            <person name="Liberton M."/>
            <person name="Min H."/>
            <person name="Sherman L.A."/>
            <person name="Pakrasi H.B."/>
        </authorList>
    </citation>
    <scope>NUCLEOTIDE SEQUENCE [LARGE SCALE GENOMIC DNA]</scope>
    <source>
        <strain evidence="5">PCC 7822</strain>
    </source>
</reference>
<keyword evidence="5" id="KW-1185">Reference proteome</keyword>
<accession>E0UDU3</accession>
<dbReference type="PANTHER" id="PTHR10434:SF11">
    <property type="entry name" value="1-ACYL-SN-GLYCEROL-3-PHOSPHATE ACYLTRANSFERASE"/>
    <property type="match status" value="1"/>
</dbReference>
<dbReference type="GO" id="GO:0006654">
    <property type="term" value="P:phosphatidic acid biosynthetic process"/>
    <property type="evidence" value="ECO:0007669"/>
    <property type="project" value="TreeGrafter"/>
</dbReference>
<dbReference type="SMART" id="SM00563">
    <property type="entry name" value="PlsC"/>
    <property type="match status" value="1"/>
</dbReference>
<dbReference type="GO" id="GO:0003841">
    <property type="term" value="F:1-acylglycerol-3-phosphate O-acyltransferase activity"/>
    <property type="evidence" value="ECO:0007669"/>
    <property type="project" value="TreeGrafter"/>
</dbReference>
<name>E0UDU3_GLOV7</name>
<dbReference type="InterPro" id="IPR002123">
    <property type="entry name" value="Plipid/glycerol_acylTrfase"/>
</dbReference>
<protein>
    <submittedName>
        <fullName evidence="4">Phospholipid/glycerol acyltransferase</fullName>
    </submittedName>
</protein>
<dbReference type="STRING" id="497965.Cyan7822_4620"/>
<evidence type="ECO:0000313" key="5">
    <source>
        <dbReference type="Proteomes" id="UP000008206"/>
    </source>
</evidence>
<evidence type="ECO:0000256" key="1">
    <source>
        <dbReference type="ARBA" id="ARBA00022679"/>
    </source>
</evidence>
<dbReference type="AlphaFoldDB" id="E0UDU3"/>
<dbReference type="SUPFAM" id="SSF69593">
    <property type="entry name" value="Glycerol-3-phosphate (1)-acyltransferase"/>
    <property type="match status" value="2"/>
</dbReference>
<dbReference type="eggNOG" id="COG0204">
    <property type="taxonomic scope" value="Bacteria"/>
</dbReference>
<dbReference type="PANTHER" id="PTHR10434">
    <property type="entry name" value="1-ACYL-SN-GLYCEROL-3-PHOSPHATE ACYLTRANSFERASE"/>
    <property type="match status" value="1"/>
</dbReference>
<dbReference type="OrthoDB" id="9803035at2"/>